<accession>A0AAV2AM20</accession>
<gene>
    <name evidence="2" type="ORF">LARSCL_LOCUS13451</name>
</gene>
<evidence type="ECO:0000313" key="3">
    <source>
        <dbReference type="Proteomes" id="UP001497382"/>
    </source>
</evidence>
<comment type="caution">
    <text evidence="2">The sequence shown here is derived from an EMBL/GenBank/DDBJ whole genome shotgun (WGS) entry which is preliminary data.</text>
</comment>
<dbReference type="AlphaFoldDB" id="A0AAV2AM20"/>
<keyword evidence="3" id="KW-1185">Reference proteome</keyword>
<dbReference type="EMBL" id="CAXIEN010000186">
    <property type="protein sequence ID" value="CAL1284992.1"/>
    <property type="molecule type" value="Genomic_DNA"/>
</dbReference>
<proteinExistence type="predicted"/>
<organism evidence="2 3">
    <name type="scientific">Larinioides sclopetarius</name>
    <dbReference type="NCBI Taxonomy" id="280406"/>
    <lineage>
        <taxon>Eukaryota</taxon>
        <taxon>Metazoa</taxon>
        <taxon>Ecdysozoa</taxon>
        <taxon>Arthropoda</taxon>
        <taxon>Chelicerata</taxon>
        <taxon>Arachnida</taxon>
        <taxon>Araneae</taxon>
        <taxon>Araneomorphae</taxon>
        <taxon>Entelegynae</taxon>
        <taxon>Araneoidea</taxon>
        <taxon>Araneidae</taxon>
        <taxon>Larinioides</taxon>
    </lineage>
</organism>
<evidence type="ECO:0000256" key="1">
    <source>
        <dbReference type="SAM" id="SignalP"/>
    </source>
</evidence>
<name>A0AAV2AM20_9ARAC</name>
<feature type="signal peptide" evidence="1">
    <location>
        <begin position="1"/>
        <end position="23"/>
    </location>
</feature>
<feature type="chain" id="PRO_5043595324" description="Protease inhibitor" evidence="1">
    <location>
        <begin position="24"/>
        <end position="111"/>
    </location>
</feature>
<evidence type="ECO:0008006" key="4">
    <source>
        <dbReference type="Google" id="ProtNLM"/>
    </source>
</evidence>
<sequence length="111" mass="12273">MLFVRSMVSLGLSILFITEFVAAQDRRCGRNEEYSYPYDGCNTCTVNNSCEVRQEYGCNCKSGYTRSTIIPVCISRQLCPNAPPTTARTFMTTGIPTVERSSTAMESASTN</sequence>
<keyword evidence="1" id="KW-0732">Signal</keyword>
<dbReference type="Proteomes" id="UP001497382">
    <property type="component" value="Unassembled WGS sequence"/>
</dbReference>
<evidence type="ECO:0000313" key="2">
    <source>
        <dbReference type="EMBL" id="CAL1284992.1"/>
    </source>
</evidence>
<protein>
    <recommendedName>
        <fullName evidence="4">Protease inhibitor</fullName>
    </recommendedName>
</protein>
<reference evidence="2 3" key="1">
    <citation type="submission" date="2024-04" db="EMBL/GenBank/DDBJ databases">
        <authorList>
            <person name="Rising A."/>
            <person name="Reimegard J."/>
            <person name="Sonavane S."/>
            <person name="Akerstrom W."/>
            <person name="Nylinder S."/>
            <person name="Hedman E."/>
            <person name="Kallberg Y."/>
        </authorList>
    </citation>
    <scope>NUCLEOTIDE SEQUENCE [LARGE SCALE GENOMIC DNA]</scope>
</reference>